<evidence type="ECO:0000313" key="1">
    <source>
        <dbReference type="EMBL" id="MFC6239694.1"/>
    </source>
</evidence>
<reference evidence="2" key="1">
    <citation type="journal article" date="2019" name="Int. J. Syst. Evol. Microbiol.">
        <title>The Global Catalogue of Microorganisms (GCM) 10K type strain sequencing project: providing services to taxonomists for standard genome sequencing and annotation.</title>
        <authorList>
            <consortium name="The Broad Institute Genomics Platform"/>
            <consortium name="The Broad Institute Genome Sequencing Center for Infectious Disease"/>
            <person name="Wu L."/>
            <person name="Ma J."/>
        </authorList>
    </citation>
    <scope>NUCLEOTIDE SEQUENCE [LARGE SCALE GENOMIC DNA]</scope>
    <source>
        <strain evidence="2">CGMCC 4.7317</strain>
    </source>
</reference>
<dbReference type="NCBIfam" id="TIGR03941">
    <property type="entry name" value="tRNA_deam_assoc"/>
    <property type="match status" value="1"/>
</dbReference>
<protein>
    <submittedName>
        <fullName evidence="1">tRNA adenosine deaminase-associated protein</fullName>
    </submittedName>
</protein>
<keyword evidence="2" id="KW-1185">Reference proteome</keyword>
<dbReference type="EMBL" id="JBHSTI010000062">
    <property type="protein sequence ID" value="MFC6239694.1"/>
    <property type="molecule type" value="Genomic_DNA"/>
</dbReference>
<proteinExistence type="predicted"/>
<evidence type="ECO:0000313" key="2">
    <source>
        <dbReference type="Proteomes" id="UP001596138"/>
    </source>
</evidence>
<gene>
    <name evidence="1" type="ORF">ACFQGU_17620</name>
</gene>
<sequence length="159" mass="17519">MDDTAVDFAVAAWREDNLWQLVTLPPRASESLDLMIDALRAQPGETGTIGFVSIAEELFIILRVRGEDVRLLISDVFAAEDWPLGVDALDRLGIPEEVEFEDSEPAGDLRIVDDLGIGPEEIELLLDDPDMWPDEVLASIAARIGFGEQFDAALEQLPD</sequence>
<dbReference type="InterPro" id="IPR023869">
    <property type="entry name" value="tRNA_Adeno_NH3ase_assoc_put"/>
</dbReference>
<dbReference type="Proteomes" id="UP001596138">
    <property type="component" value="Unassembled WGS sequence"/>
</dbReference>
<comment type="caution">
    <text evidence="1">The sequence shown here is derived from an EMBL/GenBank/DDBJ whole genome shotgun (WGS) entry which is preliminary data.</text>
</comment>
<name>A0ABW1T639_9ACTN</name>
<organism evidence="1 2">
    <name type="scientific">Longivirga aurantiaca</name>
    <dbReference type="NCBI Taxonomy" id="1837743"/>
    <lineage>
        <taxon>Bacteria</taxon>
        <taxon>Bacillati</taxon>
        <taxon>Actinomycetota</taxon>
        <taxon>Actinomycetes</taxon>
        <taxon>Sporichthyales</taxon>
        <taxon>Sporichthyaceae</taxon>
        <taxon>Longivirga</taxon>
    </lineage>
</organism>
<accession>A0ABW1T639</accession>
<dbReference type="RefSeq" id="WP_386769006.1">
    <property type="nucleotide sequence ID" value="NZ_JBHSTI010000062.1"/>
</dbReference>